<organism evidence="1 2">
    <name type="scientific">Urochloa decumbens</name>
    <dbReference type="NCBI Taxonomy" id="240449"/>
    <lineage>
        <taxon>Eukaryota</taxon>
        <taxon>Viridiplantae</taxon>
        <taxon>Streptophyta</taxon>
        <taxon>Embryophyta</taxon>
        <taxon>Tracheophyta</taxon>
        <taxon>Spermatophyta</taxon>
        <taxon>Magnoliopsida</taxon>
        <taxon>Liliopsida</taxon>
        <taxon>Poales</taxon>
        <taxon>Poaceae</taxon>
        <taxon>PACMAD clade</taxon>
        <taxon>Panicoideae</taxon>
        <taxon>Panicodae</taxon>
        <taxon>Paniceae</taxon>
        <taxon>Melinidinae</taxon>
        <taxon>Urochloa</taxon>
    </lineage>
</organism>
<name>A0ABC9H5Q1_9POAL</name>
<dbReference type="EMBL" id="CAXIPR030002275">
    <property type="protein sequence ID" value="CAM0149658.1"/>
    <property type="molecule type" value="Genomic_DNA"/>
</dbReference>
<dbReference type="AlphaFoldDB" id="A0ABC9H5Q1"/>
<keyword evidence="2" id="KW-1185">Reference proteome</keyword>
<protein>
    <submittedName>
        <fullName evidence="1">Uncharacterized protein</fullName>
    </submittedName>
</protein>
<sequence>METSLLRATAALLPPARARRLGSGRLPLAVLPGHDAVVLAGRRVGTGRGGVLTAALKLKFAFDLQAPSRLVKTACAKPGSDDAMADVEEIDFDVVKDIDRMYKDLDEKLEKVPGLLYLPPPPEAPLSEEEKATQNKLKEISEKSILLLADSMSCLRPSLLRSLYPRVHVAQFTLARVAAAARDGRANPAMAVLVVDTLEYVRRMVSSACQTPLPLRDLKILRFSFALGPLYGLENNTIDKNFEAAWIAVLENLLKSVKDDIFSMVAGVEQDIFTMIAESST</sequence>
<accession>A0ABC9H5Q1</accession>
<dbReference type="Proteomes" id="UP001497457">
    <property type="component" value="Unassembled WGS sequence"/>
</dbReference>
<proteinExistence type="predicted"/>
<gene>
    <name evidence="1" type="ORF">URODEC1_LOCUS122815</name>
</gene>
<comment type="caution">
    <text evidence="1">The sequence shown here is derived from an EMBL/GenBank/DDBJ whole genome shotgun (WGS) entry which is preliminary data.</text>
</comment>
<reference evidence="1" key="1">
    <citation type="submission" date="2024-10" db="EMBL/GenBank/DDBJ databases">
        <authorList>
            <person name="Ryan C."/>
        </authorList>
    </citation>
    <scope>NUCLEOTIDE SEQUENCE [LARGE SCALE GENOMIC DNA]</scope>
</reference>
<evidence type="ECO:0000313" key="2">
    <source>
        <dbReference type="Proteomes" id="UP001497457"/>
    </source>
</evidence>
<evidence type="ECO:0000313" key="1">
    <source>
        <dbReference type="EMBL" id="CAM0149658.1"/>
    </source>
</evidence>